<sequence>MAAKRENESDGDEGTSPNEGGASPPPLGAAPAVCLIRSAGDFAGGAFIGSIVGYGQGLFTKKGFKGSFSTAGSSAKEHHKPYSKAVRPLQHSHASWKGSTNSRLQWRTHLAGVL</sequence>
<comment type="caution">
    <text evidence="2">The sequence shown here is derived from an EMBL/GenBank/DDBJ whole genome shotgun (WGS) entry which is preliminary data.</text>
</comment>
<proteinExistence type="predicted"/>
<organism evidence="2 3">
    <name type="scientific">Oryza meyeriana var. granulata</name>
    <dbReference type="NCBI Taxonomy" id="110450"/>
    <lineage>
        <taxon>Eukaryota</taxon>
        <taxon>Viridiplantae</taxon>
        <taxon>Streptophyta</taxon>
        <taxon>Embryophyta</taxon>
        <taxon>Tracheophyta</taxon>
        <taxon>Spermatophyta</taxon>
        <taxon>Magnoliopsida</taxon>
        <taxon>Liliopsida</taxon>
        <taxon>Poales</taxon>
        <taxon>Poaceae</taxon>
        <taxon>BOP clade</taxon>
        <taxon>Oryzoideae</taxon>
        <taxon>Oryzeae</taxon>
        <taxon>Oryzinae</taxon>
        <taxon>Oryza</taxon>
        <taxon>Oryza meyeriana</taxon>
    </lineage>
</organism>
<name>A0A6G1DEX0_9ORYZ</name>
<reference evidence="2 3" key="1">
    <citation type="submission" date="2019-11" db="EMBL/GenBank/DDBJ databases">
        <title>Whole genome sequence of Oryza granulata.</title>
        <authorList>
            <person name="Li W."/>
        </authorList>
    </citation>
    <scope>NUCLEOTIDE SEQUENCE [LARGE SCALE GENOMIC DNA]</scope>
    <source>
        <strain evidence="3">cv. Menghai</strain>
        <tissue evidence="2">Leaf</tissue>
    </source>
</reference>
<dbReference type="EMBL" id="SPHZ02000006">
    <property type="protein sequence ID" value="KAF0911168.1"/>
    <property type="molecule type" value="Genomic_DNA"/>
</dbReference>
<feature type="region of interest" description="Disordered" evidence="1">
    <location>
        <begin position="1"/>
        <end position="30"/>
    </location>
</feature>
<accession>A0A6G1DEX0</accession>
<evidence type="ECO:0000256" key="1">
    <source>
        <dbReference type="SAM" id="MobiDB-lite"/>
    </source>
</evidence>
<dbReference type="AlphaFoldDB" id="A0A6G1DEX0"/>
<dbReference type="OrthoDB" id="1996195at2759"/>
<evidence type="ECO:0008006" key="4">
    <source>
        <dbReference type="Google" id="ProtNLM"/>
    </source>
</evidence>
<dbReference type="Proteomes" id="UP000479710">
    <property type="component" value="Unassembled WGS sequence"/>
</dbReference>
<keyword evidence="3" id="KW-1185">Reference proteome</keyword>
<protein>
    <recommendedName>
        <fullName evidence="4">Mitochondrial import inner membrane translocase subunit TIM22</fullName>
    </recommendedName>
</protein>
<evidence type="ECO:0000313" key="2">
    <source>
        <dbReference type="EMBL" id="KAF0911168.1"/>
    </source>
</evidence>
<gene>
    <name evidence="2" type="ORF">E2562_007946</name>
</gene>
<evidence type="ECO:0000313" key="3">
    <source>
        <dbReference type="Proteomes" id="UP000479710"/>
    </source>
</evidence>